<protein>
    <submittedName>
        <fullName evidence="1">Phosphonate ABC transporter substrate-binding protein</fullName>
    </submittedName>
</protein>
<comment type="caution">
    <text evidence="1">The sequence shown here is derived from an EMBL/GenBank/DDBJ whole genome shotgun (WGS) entry which is preliminary data.</text>
</comment>
<evidence type="ECO:0000313" key="1">
    <source>
        <dbReference type="EMBL" id="MBK1868892.1"/>
    </source>
</evidence>
<gene>
    <name evidence="1" type="primary">phnD</name>
    <name evidence="1" type="ORF">JHL16_21215</name>
</gene>
<dbReference type="Proteomes" id="UP000616151">
    <property type="component" value="Unassembled WGS sequence"/>
</dbReference>
<name>A0ACC5R8I3_9HYPH</name>
<organism evidence="1 2">
    <name type="scientific">Taklimakanibacter albus</name>
    <dbReference type="NCBI Taxonomy" id="2800327"/>
    <lineage>
        <taxon>Bacteria</taxon>
        <taxon>Pseudomonadati</taxon>
        <taxon>Pseudomonadota</taxon>
        <taxon>Alphaproteobacteria</taxon>
        <taxon>Hyphomicrobiales</taxon>
        <taxon>Aestuariivirgaceae</taxon>
        <taxon>Taklimakanibacter</taxon>
    </lineage>
</organism>
<evidence type="ECO:0000313" key="2">
    <source>
        <dbReference type="Proteomes" id="UP000616151"/>
    </source>
</evidence>
<proteinExistence type="predicted"/>
<accession>A0ACC5R8I3</accession>
<keyword evidence="2" id="KW-1185">Reference proteome</keyword>
<reference evidence="1" key="1">
    <citation type="submission" date="2021-01" db="EMBL/GenBank/DDBJ databases">
        <authorList>
            <person name="Sun Q."/>
        </authorList>
    </citation>
    <scope>NUCLEOTIDE SEQUENCE</scope>
    <source>
        <strain evidence="1">YIM B02566</strain>
    </source>
</reference>
<dbReference type="EMBL" id="JAENHL010000007">
    <property type="protein sequence ID" value="MBK1868892.1"/>
    <property type="molecule type" value="Genomic_DNA"/>
</dbReference>
<sequence>MRWIARPLATMAAAAFMATAAYAETKEINFGIISTESTQNLKQYWTPFLSDLEKETGIKINPFFASDYAGIIEGMRFGKVQMAWYGNKSAMEAVDRADGEVFAQSVDVEGNPGYWSLLVTNVDNTSINTVDDVLKCDKTLSFGNGDPNSTSGFLVPSVFVFGAHNVDPKTCYKAVTNANHETNLMAVVNKQVDFATNNTENMRNFAKSHPEELKKIKEVWRSPLIPADPIVWRKDLDQPTKDKLLSFFMTYGRQGSVDEVKTARENLKKLNWAPFKPSSDAQLYPIRILEISKAMNKIKADEQLAQADKDAKLKELEAKKAEFEKLMAEVPQT</sequence>